<dbReference type="Gene3D" id="3.40.190.10">
    <property type="entry name" value="Periplasmic binding protein-like II"/>
    <property type="match status" value="2"/>
</dbReference>
<dbReference type="Pfam" id="PF00497">
    <property type="entry name" value="SBP_bac_3"/>
    <property type="match status" value="1"/>
</dbReference>
<protein>
    <submittedName>
        <fullName evidence="3">Extracellular solute-binding protein family 3</fullName>
    </submittedName>
</protein>
<evidence type="ECO:0000259" key="2">
    <source>
        <dbReference type="SMART" id="SM00062"/>
    </source>
</evidence>
<dbReference type="SUPFAM" id="SSF53850">
    <property type="entry name" value="Periplasmic binding protein-like II"/>
    <property type="match status" value="1"/>
</dbReference>
<evidence type="ECO:0000313" key="3">
    <source>
        <dbReference type="EMBL" id="ACS79456.1"/>
    </source>
</evidence>
<name>C6BRL6_MARSD</name>
<evidence type="ECO:0000313" key="4">
    <source>
        <dbReference type="Proteomes" id="UP000002601"/>
    </source>
</evidence>
<dbReference type="InterPro" id="IPR001638">
    <property type="entry name" value="Solute-binding_3/MltF_N"/>
</dbReference>
<dbReference type="PANTHER" id="PTHR38834:SF3">
    <property type="entry name" value="SOLUTE-BINDING PROTEIN FAMILY 3_N-TERMINAL DOMAIN-CONTAINING PROTEIN"/>
    <property type="match status" value="1"/>
</dbReference>
<feature type="domain" description="Solute-binding protein family 3/N-terminal" evidence="2">
    <location>
        <begin position="24"/>
        <end position="249"/>
    </location>
</feature>
<reference evidence="3 4" key="1">
    <citation type="submission" date="2009-06" db="EMBL/GenBank/DDBJ databases">
        <title>Complete sequence of Desulfovibrio salexigens DSM 2638.</title>
        <authorList>
            <consortium name="US DOE Joint Genome Institute"/>
            <person name="Lucas S."/>
            <person name="Copeland A."/>
            <person name="Lapidus A."/>
            <person name="Glavina del Rio T."/>
            <person name="Tice H."/>
            <person name="Bruce D."/>
            <person name="Goodwin L."/>
            <person name="Pitluck S."/>
            <person name="Munk A.C."/>
            <person name="Brettin T."/>
            <person name="Detter J.C."/>
            <person name="Han C."/>
            <person name="Tapia R."/>
            <person name="Larimer F."/>
            <person name="Land M."/>
            <person name="Hauser L."/>
            <person name="Kyrpides N."/>
            <person name="Anderson I."/>
            <person name="Wall J.D."/>
            <person name="Arkin A.P."/>
            <person name="Dehal P."/>
            <person name="Chivian D."/>
            <person name="Giles B."/>
            <person name="Hazen T.C."/>
        </authorList>
    </citation>
    <scope>NUCLEOTIDE SEQUENCE [LARGE SCALE GENOMIC DNA]</scope>
    <source>
        <strain evidence="4">ATCC 14822 / DSM 2638 / NCIMB 8403 / VKM B-1763</strain>
    </source>
</reference>
<dbReference type="AlphaFoldDB" id="C6BRL6"/>
<dbReference type="KEGG" id="dsa:Desal_1394"/>
<organism evidence="3 4">
    <name type="scientific">Maridesulfovibrio salexigens (strain ATCC 14822 / DSM 2638 / NCIMB 8403 / VKM B-1763)</name>
    <name type="common">Desulfovibrio salexigens</name>
    <dbReference type="NCBI Taxonomy" id="526222"/>
    <lineage>
        <taxon>Bacteria</taxon>
        <taxon>Pseudomonadati</taxon>
        <taxon>Thermodesulfobacteriota</taxon>
        <taxon>Desulfovibrionia</taxon>
        <taxon>Desulfovibrionales</taxon>
        <taxon>Desulfovibrionaceae</taxon>
        <taxon>Maridesulfovibrio</taxon>
    </lineage>
</organism>
<dbReference type="HOGENOM" id="CLU_064076_1_1_7"/>
<dbReference type="SMART" id="SM00062">
    <property type="entry name" value="PBPb"/>
    <property type="match status" value="1"/>
</dbReference>
<accession>C6BRL6</accession>
<gene>
    <name evidence="3" type="ordered locus">Desal_1394</name>
</gene>
<sequence length="251" mass="28653">MKRVFCFGLALYFMSIVSAFAGDRLTVLTEDWPPYSYESDGRVVGLSADLVVQTLARAGFDYSLNIKPWKRAYKETLSNKATILFTTSRTEQREKMFKWVGPLFPRKIVLYRLKRNKHIVVNSFDDLRKYKIGVLRGGSVEEILKARGFEQGCNYDEAATNKQNILKLFLNRIDLIPGSEVTMAHRMKSTSHKFSDLEMAFVLVDQGGYYIAVNKETPDDVVRRIQGAFDSLIAEGGRDKIIKTYLGDLNH</sequence>
<dbReference type="EMBL" id="CP001649">
    <property type="protein sequence ID" value="ACS79456.1"/>
    <property type="molecule type" value="Genomic_DNA"/>
</dbReference>
<dbReference type="eggNOG" id="COG0834">
    <property type="taxonomic scope" value="Bacteria"/>
</dbReference>
<dbReference type="RefSeq" id="WP_015851274.1">
    <property type="nucleotide sequence ID" value="NC_012881.1"/>
</dbReference>
<keyword evidence="4" id="KW-1185">Reference proteome</keyword>
<keyword evidence="1" id="KW-0732">Signal</keyword>
<dbReference type="STRING" id="526222.Desal_1394"/>
<dbReference type="PANTHER" id="PTHR38834">
    <property type="entry name" value="PERIPLASMIC SUBSTRATE BINDING PROTEIN FAMILY 3"/>
    <property type="match status" value="1"/>
</dbReference>
<dbReference type="OrthoDB" id="5339217at2"/>
<evidence type="ECO:0000256" key="1">
    <source>
        <dbReference type="SAM" id="SignalP"/>
    </source>
</evidence>
<feature type="signal peptide" evidence="1">
    <location>
        <begin position="1"/>
        <end position="21"/>
    </location>
</feature>
<dbReference type="Proteomes" id="UP000002601">
    <property type="component" value="Chromosome"/>
</dbReference>
<proteinExistence type="predicted"/>
<feature type="chain" id="PRO_5002959661" evidence="1">
    <location>
        <begin position="22"/>
        <end position="251"/>
    </location>
</feature>